<dbReference type="EMBL" id="JAMKPW020000014">
    <property type="protein sequence ID" value="KAK8211447.1"/>
    <property type="molecule type" value="Genomic_DNA"/>
</dbReference>
<reference evidence="1" key="1">
    <citation type="submission" date="2024-02" db="EMBL/GenBank/DDBJ databases">
        <title>Metagenome Assembled Genome of Zalaria obscura JY119.</title>
        <authorList>
            <person name="Vighnesh L."/>
            <person name="Jagadeeshwari U."/>
            <person name="Venkata Ramana C."/>
            <person name="Sasikala C."/>
        </authorList>
    </citation>
    <scope>NUCLEOTIDE SEQUENCE</scope>
    <source>
        <strain evidence="1">JY119</strain>
    </source>
</reference>
<comment type="caution">
    <text evidence="1">The sequence shown here is derived from an EMBL/GenBank/DDBJ whole genome shotgun (WGS) entry which is preliminary data.</text>
</comment>
<proteinExistence type="predicted"/>
<evidence type="ECO:0000313" key="2">
    <source>
        <dbReference type="Proteomes" id="UP001320706"/>
    </source>
</evidence>
<name>A0ACC3SFM7_9PEZI</name>
<protein>
    <submittedName>
        <fullName evidence="1">Uncharacterized protein</fullName>
    </submittedName>
</protein>
<accession>A0ACC3SFM7</accession>
<keyword evidence="2" id="KW-1185">Reference proteome</keyword>
<evidence type="ECO:0000313" key="1">
    <source>
        <dbReference type="EMBL" id="KAK8211447.1"/>
    </source>
</evidence>
<dbReference type="Proteomes" id="UP001320706">
    <property type="component" value="Unassembled WGS sequence"/>
</dbReference>
<gene>
    <name evidence="1" type="ORF">M8818_003414</name>
</gene>
<sequence length="132" mass="13921">MVQDRPPLDVSAIIRDKLVSVEDGVTLGHLVDISTKAQREVARSITRPILQRKRPAAKVRPPPPTVETDHEEAARASALGTEGGVARVASPSGAGAVAGGGRLGRRLVKVQGAVAHCFSFVVNSLKLAWEES</sequence>
<organism evidence="1 2">
    <name type="scientific">Zalaria obscura</name>
    <dbReference type="NCBI Taxonomy" id="2024903"/>
    <lineage>
        <taxon>Eukaryota</taxon>
        <taxon>Fungi</taxon>
        <taxon>Dikarya</taxon>
        <taxon>Ascomycota</taxon>
        <taxon>Pezizomycotina</taxon>
        <taxon>Dothideomycetes</taxon>
        <taxon>Dothideomycetidae</taxon>
        <taxon>Dothideales</taxon>
        <taxon>Zalariaceae</taxon>
        <taxon>Zalaria</taxon>
    </lineage>
</organism>